<evidence type="ECO:0008006" key="4">
    <source>
        <dbReference type="Google" id="ProtNLM"/>
    </source>
</evidence>
<protein>
    <recommendedName>
        <fullName evidence="4">Pilus assembly protein PilW</fullName>
    </recommendedName>
</protein>
<evidence type="ECO:0000256" key="1">
    <source>
        <dbReference type="SAM" id="Phobius"/>
    </source>
</evidence>
<name>A0A2G8TIR5_9BURK</name>
<feature type="transmembrane region" description="Helical" evidence="1">
    <location>
        <begin position="21"/>
        <end position="43"/>
    </location>
</feature>
<dbReference type="Pfam" id="PF16074">
    <property type="entry name" value="PilW"/>
    <property type="match status" value="1"/>
</dbReference>
<dbReference type="InterPro" id="IPR012902">
    <property type="entry name" value="N_methyl_site"/>
</dbReference>
<keyword evidence="1" id="KW-1133">Transmembrane helix</keyword>
<proteinExistence type="predicted"/>
<accession>A0A2G8TIR5</accession>
<organism evidence="2 3">
    <name type="scientific">Massilia eurypsychrophila</name>
    <dbReference type="NCBI Taxonomy" id="1485217"/>
    <lineage>
        <taxon>Bacteria</taxon>
        <taxon>Pseudomonadati</taxon>
        <taxon>Pseudomonadota</taxon>
        <taxon>Betaproteobacteria</taxon>
        <taxon>Burkholderiales</taxon>
        <taxon>Oxalobacteraceae</taxon>
        <taxon>Telluria group</taxon>
        <taxon>Massilia</taxon>
    </lineage>
</organism>
<keyword evidence="3" id="KW-1185">Reference proteome</keyword>
<keyword evidence="1" id="KW-0812">Transmembrane</keyword>
<dbReference type="AlphaFoldDB" id="A0A2G8TIR5"/>
<dbReference type="InterPro" id="IPR032092">
    <property type="entry name" value="PilW"/>
</dbReference>
<dbReference type="GO" id="GO:0043683">
    <property type="term" value="P:type IV pilus assembly"/>
    <property type="evidence" value="ECO:0007669"/>
    <property type="project" value="InterPro"/>
</dbReference>
<comment type="caution">
    <text evidence="2">The sequence shown here is derived from an EMBL/GenBank/DDBJ whole genome shotgun (WGS) entry which is preliminary data.</text>
</comment>
<dbReference type="EMBL" id="PDOC01000003">
    <property type="protein sequence ID" value="PIL45839.1"/>
    <property type="molecule type" value="Genomic_DNA"/>
</dbReference>
<dbReference type="Pfam" id="PF07963">
    <property type="entry name" value="N_methyl"/>
    <property type="match status" value="1"/>
</dbReference>
<reference evidence="2 3" key="1">
    <citation type="submission" date="2017-10" db="EMBL/GenBank/DDBJ databases">
        <title>Massilia psychrophilum sp. nov., a novel purple-pigmented bacterium isolated from Tianshan glacier, Xinjiang Municipality, China.</title>
        <authorList>
            <person name="Wang H."/>
        </authorList>
    </citation>
    <scope>NUCLEOTIDE SEQUENCE [LARGE SCALE GENOMIC DNA]</scope>
    <source>
        <strain evidence="2 3">JCM 30074</strain>
    </source>
</reference>
<gene>
    <name evidence="2" type="ORF">CR105_07210</name>
</gene>
<dbReference type="Proteomes" id="UP000230390">
    <property type="component" value="Unassembled WGS sequence"/>
</dbReference>
<evidence type="ECO:0000313" key="2">
    <source>
        <dbReference type="EMBL" id="PIL45839.1"/>
    </source>
</evidence>
<evidence type="ECO:0000313" key="3">
    <source>
        <dbReference type="Proteomes" id="UP000230390"/>
    </source>
</evidence>
<sequence length="276" mass="29393">MSRSTSYHIVARARRQAGLGLAEVLVAMTIGLVLLGAIGYLLIGSKQMSSTQEDVARMQESSRNAMEMLGKAVRQAGFQLDVDRDHSGESVAGTDYGGTGPTAQADTLTVRHDPAWMADSTIPPNPYHGQEINCEGNLITSNNVVDTTTGVRPPNSNLVEYAFSVAGNRLLCKADASNPAVGGVVVADNIENMQVLYGIGNGSESLIAYTATPSATQWAQVAAIRISLLVRGPTPNLAPNNSQTYTYNGVTATSTDGRLRQVYTSTFAVRNQARWK</sequence>
<dbReference type="OrthoDB" id="8752043at2"/>
<dbReference type="RefSeq" id="WP_099787749.1">
    <property type="nucleotide sequence ID" value="NZ_JBHLYV010000029.1"/>
</dbReference>
<keyword evidence="1" id="KW-0472">Membrane</keyword>